<dbReference type="InterPro" id="IPR009003">
    <property type="entry name" value="Peptidase_S1_PA"/>
</dbReference>
<organism evidence="1 2">
    <name type="scientific">Beta vulgaris subsp. vulgaris</name>
    <name type="common">Beet</name>
    <dbReference type="NCBI Taxonomy" id="3555"/>
    <lineage>
        <taxon>Eukaryota</taxon>
        <taxon>Viridiplantae</taxon>
        <taxon>Streptophyta</taxon>
        <taxon>Embryophyta</taxon>
        <taxon>Tracheophyta</taxon>
        <taxon>Spermatophyta</taxon>
        <taxon>Magnoliopsida</taxon>
        <taxon>eudicotyledons</taxon>
        <taxon>Gunneridae</taxon>
        <taxon>Pentapetalae</taxon>
        <taxon>Caryophyllales</taxon>
        <taxon>Chenopodiaceae</taxon>
        <taxon>Betoideae</taxon>
        <taxon>Beta</taxon>
    </lineage>
</organism>
<dbReference type="InterPro" id="IPR036034">
    <property type="entry name" value="PDZ_sf"/>
</dbReference>
<dbReference type="Gene3D" id="2.40.10.120">
    <property type="match status" value="1"/>
</dbReference>
<dbReference type="PANTHER" id="PTHR47389">
    <property type="entry name" value="OS09G0436400 PROTEIN"/>
    <property type="match status" value="1"/>
</dbReference>
<reference evidence="1 2" key="1">
    <citation type="journal article" date="2014" name="Nature">
        <title>The genome of the recently domesticated crop plant sugar beet (Beta vulgaris).</title>
        <authorList>
            <person name="Dohm J.C."/>
            <person name="Minoche A.E."/>
            <person name="Holtgrawe D."/>
            <person name="Capella-Gutierrez S."/>
            <person name="Zakrzewski F."/>
            <person name="Tafer H."/>
            <person name="Rupp O."/>
            <person name="Sorensen T.R."/>
            <person name="Stracke R."/>
            <person name="Reinhardt R."/>
            <person name="Goesmann A."/>
            <person name="Kraft T."/>
            <person name="Schulz B."/>
            <person name="Stadler P.F."/>
            <person name="Schmidt T."/>
            <person name="Gabaldon T."/>
            <person name="Lehrach H."/>
            <person name="Weisshaar B."/>
            <person name="Himmelbauer H."/>
        </authorList>
    </citation>
    <scope>NUCLEOTIDE SEQUENCE [LARGE SCALE GENOMIC DNA]</scope>
    <source>
        <tissue evidence="1">Taproot</tissue>
    </source>
</reference>
<dbReference type="EMBL" id="KQ090181">
    <property type="protein sequence ID" value="KMT02190.1"/>
    <property type="molecule type" value="Genomic_DNA"/>
</dbReference>
<dbReference type="OrthoDB" id="4217619at2759"/>
<dbReference type="Gramene" id="KMT02190">
    <property type="protein sequence ID" value="KMT02190"/>
    <property type="gene ID" value="BVRB_9g207050"/>
</dbReference>
<accession>A0A0J8BLB3</accession>
<dbReference type="KEGG" id="bvg:104903079"/>
<dbReference type="PANTHER" id="PTHR47389:SF8">
    <property type="entry name" value="EXPRESSED PROTEIN"/>
    <property type="match status" value="1"/>
</dbReference>
<sequence length="459" mass="51682">MMYDKFSPNLVLSSYTPTYIPDLVFSSSTPTYIPDLCHRFPEKYETESLDCAFDQSQVLKEIFDHYTKEKPSVRIVSQLSPKDCVPSLAAKPINSMKKIIAYSKLIPSIVSVSAFYGVSRTIDCSGLIVEWDAIKKEAIILTSAKLLWSPIDDSRENHIIIRLADGTLLLGKEDYVDYYHNLLTLKVKSTTELNFVDLRSKEAVCEDLVDGMTVISLARMFPLCSLSDYAGELCLEYPYFGCQELLRSTCHVSAESEGGPLVNDSGYLVGMNFVDDYGFSHPLPIPIILASLDLWRSYRAVVRPWFGFSVVDVHQLPPHVWERFNVSPTDSYVVVKEVYEGSHAYERGVQPGDIVATCNGIAIHSAKQYSQLLFDRSCMVTSSGGSNMFCQSFKVVVQSADDCPTGEINVEAENLAVVDKRFCQCWPPLEKAEWASNKYGSQTNKKSDFDWRFGRFEKK</sequence>
<proteinExistence type="predicted"/>
<keyword evidence="2" id="KW-1185">Reference proteome</keyword>
<dbReference type="SUPFAM" id="SSF50156">
    <property type="entry name" value="PDZ domain-like"/>
    <property type="match status" value="1"/>
</dbReference>
<evidence type="ECO:0000313" key="1">
    <source>
        <dbReference type="EMBL" id="KMT02190.1"/>
    </source>
</evidence>
<protein>
    <submittedName>
        <fullName evidence="1">Uncharacterized protein</fullName>
    </submittedName>
</protein>
<dbReference type="Proteomes" id="UP000035740">
    <property type="component" value="Chromosome 9"/>
</dbReference>
<dbReference type="SUPFAM" id="SSF50494">
    <property type="entry name" value="Trypsin-like serine proteases"/>
    <property type="match status" value="1"/>
</dbReference>
<gene>
    <name evidence="1" type="ORF">BVRB_9g207050</name>
</gene>
<name>A0A0J8BLB3_BETVV</name>
<evidence type="ECO:0000313" key="2">
    <source>
        <dbReference type="Proteomes" id="UP000035740"/>
    </source>
</evidence>
<dbReference type="eggNOG" id="KOG1320">
    <property type="taxonomic scope" value="Eukaryota"/>
</dbReference>
<dbReference type="Gene3D" id="2.30.42.10">
    <property type="match status" value="1"/>
</dbReference>
<dbReference type="AlphaFoldDB" id="A0A0J8BLB3"/>
<dbReference type="OMA" id="CNGIAIH"/>